<accession>A0ABY7Q0T3</accession>
<gene>
    <name evidence="2" type="ORF">O1G21_10920</name>
</gene>
<dbReference type="EMBL" id="CP115450">
    <property type="protein sequence ID" value="WBP86303.1"/>
    <property type="molecule type" value="Genomic_DNA"/>
</dbReference>
<evidence type="ECO:0000313" key="2">
    <source>
        <dbReference type="EMBL" id="WBP86303.1"/>
    </source>
</evidence>
<keyword evidence="3" id="KW-1185">Reference proteome</keyword>
<dbReference type="SUPFAM" id="SSF48498">
    <property type="entry name" value="Tetracyclin repressor-like, C-terminal domain"/>
    <property type="match status" value="1"/>
</dbReference>
<sequence length="96" mass="9919">MTPPSALLRDGDRTAHAAAQLNGLVRDLLAEGAAAGDLRDDVTPDELANYWLFALAAAASLPSPESVQRLVAVTLTGLRADPAGAGEAFGHHRPAH</sequence>
<dbReference type="Proteomes" id="UP001212821">
    <property type="component" value="Chromosome"/>
</dbReference>
<proteinExistence type="predicted"/>
<protein>
    <recommendedName>
        <fullName evidence="1">Transcriptional regulator SbtR-like C-terminal domain-containing protein</fullName>
    </recommendedName>
</protein>
<dbReference type="RefSeq" id="WP_270142859.1">
    <property type="nucleotide sequence ID" value="NZ_CP115450.1"/>
</dbReference>
<name>A0ABY7Q0T3_9ACTN</name>
<reference evidence="3" key="1">
    <citation type="submission" date="2022-12" db="EMBL/GenBank/DDBJ databases">
        <authorList>
            <person name="Mo P."/>
        </authorList>
    </citation>
    <scope>NUCLEOTIDE SEQUENCE [LARGE SCALE GENOMIC DNA]</scope>
    <source>
        <strain evidence="3">HUAS 3-15</strain>
    </source>
</reference>
<evidence type="ECO:0000313" key="3">
    <source>
        <dbReference type="Proteomes" id="UP001212821"/>
    </source>
</evidence>
<dbReference type="InterPro" id="IPR036271">
    <property type="entry name" value="Tet_transcr_reg_TetR-rel_C_sf"/>
</dbReference>
<dbReference type="InterPro" id="IPR049445">
    <property type="entry name" value="TetR_SbtR-like_C"/>
</dbReference>
<organism evidence="2 3">
    <name type="scientific">Kitasatospora cathayae</name>
    <dbReference type="NCBI Taxonomy" id="3004092"/>
    <lineage>
        <taxon>Bacteria</taxon>
        <taxon>Bacillati</taxon>
        <taxon>Actinomycetota</taxon>
        <taxon>Actinomycetes</taxon>
        <taxon>Kitasatosporales</taxon>
        <taxon>Streptomycetaceae</taxon>
        <taxon>Kitasatospora</taxon>
    </lineage>
</organism>
<feature type="domain" description="Transcriptional regulator SbtR-like C-terminal" evidence="1">
    <location>
        <begin position="9"/>
        <end position="80"/>
    </location>
</feature>
<dbReference type="Pfam" id="PF21597">
    <property type="entry name" value="TetR_C_43"/>
    <property type="match status" value="1"/>
</dbReference>
<evidence type="ECO:0000259" key="1">
    <source>
        <dbReference type="Pfam" id="PF21597"/>
    </source>
</evidence>
<dbReference type="Gene3D" id="1.10.357.10">
    <property type="entry name" value="Tetracycline Repressor, domain 2"/>
    <property type="match status" value="1"/>
</dbReference>